<evidence type="ECO:0000259" key="1">
    <source>
        <dbReference type="PROSITE" id="PS50075"/>
    </source>
</evidence>
<dbReference type="PROSITE" id="PS50075">
    <property type="entry name" value="CARRIER"/>
    <property type="match status" value="1"/>
</dbReference>
<dbReference type="SUPFAM" id="SSF47336">
    <property type="entry name" value="ACP-like"/>
    <property type="match status" value="1"/>
</dbReference>
<dbReference type="Pfam" id="PF00550">
    <property type="entry name" value="PP-binding"/>
    <property type="match status" value="1"/>
</dbReference>
<gene>
    <name evidence="2" type="ORF">CCV52592_0969</name>
</gene>
<name>A7GX18_CAMC5</name>
<dbReference type="EMBL" id="CP000767">
    <property type="protein sequence ID" value="EAT99846.1"/>
    <property type="molecule type" value="Genomic_DNA"/>
</dbReference>
<dbReference type="STRING" id="360105.CCV52592_0969"/>
<dbReference type="AlphaFoldDB" id="A7GX18"/>
<dbReference type="InterPro" id="IPR009081">
    <property type="entry name" value="PP-bd_ACP"/>
</dbReference>
<dbReference type="RefSeq" id="WP_011991953.1">
    <property type="nucleotide sequence ID" value="NC_009715.2"/>
</dbReference>
<dbReference type="Proteomes" id="UP000006380">
    <property type="component" value="Chromosome"/>
</dbReference>
<reference evidence="2" key="1">
    <citation type="submission" date="2016-07" db="EMBL/GenBank/DDBJ databases">
        <title>Comparative genomics of the Campylobacter concisus group.</title>
        <authorList>
            <person name="Miller W.G."/>
            <person name="Yee E."/>
            <person name="Chapman M.H."/>
            <person name="Huynh S."/>
            <person name="Bono J.L."/>
            <person name="On S.L.W."/>
            <person name="StLeger J."/>
            <person name="Foster G."/>
            <person name="Parker C.T."/>
        </authorList>
    </citation>
    <scope>NUCLEOTIDE SEQUENCE</scope>
    <source>
        <strain evidence="2">525.92</strain>
    </source>
</reference>
<dbReference type="NCBIfam" id="NF003757">
    <property type="entry name" value="PRK05350.1"/>
    <property type="match status" value="1"/>
</dbReference>
<dbReference type="OrthoDB" id="3392378at2"/>
<organism evidence="2 3">
    <name type="scientific">Campylobacter curvus (strain 525.92)</name>
    <dbReference type="NCBI Taxonomy" id="360105"/>
    <lineage>
        <taxon>Bacteria</taxon>
        <taxon>Pseudomonadati</taxon>
        <taxon>Campylobacterota</taxon>
        <taxon>Epsilonproteobacteria</taxon>
        <taxon>Campylobacterales</taxon>
        <taxon>Campylobacteraceae</taxon>
        <taxon>Campylobacter</taxon>
    </lineage>
</organism>
<protein>
    <submittedName>
        <fullName evidence="2">Acyl carrier protein</fullName>
    </submittedName>
</protein>
<feature type="domain" description="Carrier" evidence="1">
    <location>
        <begin position="4"/>
        <end position="79"/>
    </location>
</feature>
<dbReference type="GeneID" id="61001757"/>
<evidence type="ECO:0000313" key="3">
    <source>
        <dbReference type="Proteomes" id="UP000006380"/>
    </source>
</evidence>
<evidence type="ECO:0000313" key="2">
    <source>
        <dbReference type="EMBL" id="EAT99846.1"/>
    </source>
</evidence>
<dbReference type="InterPro" id="IPR036736">
    <property type="entry name" value="ACP-like_sf"/>
</dbReference>
<dbReference type="HOGENOM" id="CLU_108696_5_4_7"/>
<sequence>MTQEEIFGILKKALVELFEMDESKIKPQTLIYEDLQIDSIDAIDLIDYIKRQTGYRLMPEDFKNVKTLDDIVKAVAKKFEAQDS</sequence>
<dbReference type="Gene3D" id="1.10.1200.10">
    <property type="entry name" value="ACP-like"/>
    <property type="match status" value="1"/>
</dbReference>
<dbReference type="KEGG" id="ccv:CCV52592_0969"/>
<accession>A7GX18</accession>
<keyword evidence="3" id="KW-1185">Reference proteome</keyword>
<proteinExistence type="predicted"/>